<evidence type="ECO:0000313" key="10">
    <source>
        <dbReference type="EMBL" id="OGG92991.1"/>
    </source>
</evidence>
<keyword evidence="7" id="KW-0464">Manganese</keyword>
<keyword evidence="3 7" id="KW-0479">Metal-binding</keyword>
<comment type="cofactor">
    <cofactor evidence="1">
        <name>Mn(2+)</name>
        <dbReference type="ChEBI" id="CHEBI:29035"/>
    </cofactor>
</comment>
<feature type="active site" description="Proton acceptor" evidence="6">
    <location>
        <position position="247"/>
    </location>
</feature>
<dbReference type="PANTHER" id="PTHR22748:SF6">
    <property type="entry name" value="DNA-(APURINIC OR APYRIMIDINIC SITE) ENDONUCLEASE"/>
    <property type="match status" value="1"/>
</dbReference>
<name>A0A1F6G4G3_9BACT</name>
<comment type="caution">
    <text evidence="10">The sequence shown here is derived from an EMBL/GenBank/DDBJ whole genome shotgun (WGS) entry which is preliminary data.</text>
</comment>
<feature type="binding site" evidence="7">
    <location>
        <position position="247"/>
    </location>
    <ligand>
        <name>Mg(2+)</name>
        <dbReference type="ChEBI" id="CHEBI:18420"/>
        <label>1</label>
    </ligand>
</feature>
<gene>
    <name evidence="10" type="ORF">A2609_02030</name>
</gene>
<dbReference type="InterPro" id="IPR005135">
    <property type="entry name" value="Endo/exonuclease/phosphatase"/>
</dbReference>
<dbReference type="PROSITE" id="PS00726">
    <property type="entry name" value="AP_NUCLEASE_F1_1"/>
    <property type="match status" value="1"/>
</dbReference>
<feature type="site" description="Important for catalytic activity" evidence="8">
    <location>
        <position position="221"/>
    </location>
</feature>
<feature type="binding site" evidence="7">
    <location>
        <position position="36"/>
    </location>
    <ligand>
        <name>Mg(2+)</name>
        <dbReference type="ChEBI" id="CHEBI:18420"/>
        <label>1</label>
    </ligand>
</feature>
<dbReference type="InterPro" id="IPR020847">
    <property type="entry name" value="AP_endonuclease_F1_BS"/>
</dbReference>
<keyword evidence="4" id="KW-0378">Hydrolase</keyword>
<evidence type="ECO:0000259" key="9">
    <source>
        <dbReference type="Pfam" id="PF03372"/>
    </source>
</evidence>
<evidence type="ECO:0000313" key="11">
    <source>
        <dbReference type="Proteomes" id="UP000176867"/>
    </source>
</evidence>
<evidence type="ECO:0000256" key="1">
    <source>
        <dbReference type="ARBA" id="ARBA00001936"/>
    </source>
</evidence>
<proteinExistence type="inferred from homology"/>
<dbReference type="InterPro" id="IPR020848">
    <property type="entry name" value="AP_endonuclease_F1_CS"/>
</dbReference>
<protein>
    <submittedName>
        <fullName evidence="10">Exodeoxyribonuclease III</fullName>
    </submittedName>
</protein>
<dbReference type="GO" id="GO:0008081">
    <property type="term" value="F:phosphoric diester hydrolase activity"/>
    <property type="evidence" value="ECO:0007669"/>
    <property type="project" value="TreeGrafter"/>
</dbReference>
<feature type="binding site" evidence="7">
    <location>
        <position position="7"/>
    </location>
    <ligand>
        <name>Mg(2+)</name>
        <dbReference type="ChEBI" id="CHEBI:18420"/>
        <label>1</label>
    </ligand>
</feature>
<organism evidence="10 11">
    <name type="scientific">Candidatus Kaiserbacteria bacterium RIFOXYD1_FULL_47_14</name>
    <dbReference type="NCBI Taxonomy" id="1798533"/>
    <lineage>
        <taxon>Bacteria</taxon>
        <taxon>Candidatus Kaiseribacteriota</taxon>
    </lineage>
</organism>
<feature type="site" description="Transition state stabilizer" evidence="8">
    <location>
        <position position="151"/>
    </location>
</feature>
<dbReference type="GO" id="GO:0003677">
    <property type="term" value="F:DNA binding"/>
    <property type="evidence" value="ECO:0007669"/>
    <property type="project" value="InterPro"/>
</dbReference>
<comment type="cofactor">
    <cofactor evidence="7">
        <name>Mg(2+)</name>
        <dbReference type="ChEBI" id="CHEBI:18420"/>
    </cofactor>
    <cofactor evidence="7">
        <name>Mn(2+)</name>
        <dbReference type="ChEBI" id="CHEBI:29035"/>
    </cofactor>
    <text evidence="7">Probably binds two magnesium or manganese ions per subunit.</text>
</comment>
<feature type="active site" description="Proton donor/acceptor" evidence="6">
    <location>
        <position position="149"/>
    </location>
</feature>
<dbReference type="Pfam" id="PF03372">
    <property type="entry name" value="Exo_endo_phos"/>
    <property type="match status" value="1"/>
</dbReference>
<dbReference type="NCBIfam" id="TIGR00633">
    <property type="entry name" value="xth"/>
    <property type="match status" value="1"/>
</dbReference>
<dbReference type="AlphaFoldDB" id="A0A1F6G4G3"/>
<dbReference type="GO" id="GO:0006284">
    <property type="term" value="P:base-excision repair"/>
    <property type="evidence" value="ECO:0007669"/>
    <property type="project" value="TreeGrafter"/>
</dbReference>
<sequence>MKIVSWNVNGLRSLEKNDYWEEFLKGVKPDIFCLQETKASPEQVPEALLSPASFSSFFSSSQVKKGYSGVALYSKVEPWNVIYGMGIKEFDQEGRIIGAEYEDFWLLNAYFPNGGMGPERLDYKMRFYDAFLAFAEKLRKQKPIIFCGDVNTAHEEIDLARPKENEENTGFLPQERAWIDEVINSGYIDSFRHFHPHTAKAYTYWDMKTRARDRNVGWRLDYFFVAHEFIKHIKKSEMHTDIYGSDHCPISLTL</sequence>
<dbReference type="FunFam" id="3.60.10.10:FF:000026">
    <property type="entry name" value="Exodeoxyribonuclease III"/>
    <property type="match status" value="1"/>
</dbReference>
<dbReference type="NCBIfam" id="TIGR00195">
    <property type="entry name" value="exoDNase_III"/>
    <property type="match status" value="1"/>
</dbReference>
<accession>A0A1F6G4G3</accession>
<keyword evidence="5 7" id="KW-0460">Magnesium</keyword>
<comment type="similarity">
    <text evidence="2">Belongs to the DNA repair enzymes AP/ExoA family.</text>
</comment>
<dbReference type="GO" id="GO:0046872">
    <property type="term" value="F:metal ion binding"/>
    <property type="evidence" value="ECO:0007669"/>
    <property type="project" value="UniProtKB-KW"/>
</dbReference>
<dbReference type="InterPro" id="IPR036691">
    <property type="entry name" value="Endo/exonu/phosph_ase_sf"/>
</dbReference>
<evidence type="ECO:0000256" key="3">
    <source>
        <dbReference type="ARBA" id="ARBA00022723"/>
    </source>
</evidence>
<dbReference type="SUPFAM" id="SSF56219">
    <property type="entry name" value="DNase I-like"/>
    <property type="match status" value="1"/>
</dbReference>
<dbReference type="PANTHER" id="PTHR22748">
    <property type="entry name" value="AP ENDONUCLEASE"/>
    <property type="match status" value="1"/>
</dbReference>
<feature type="binding site" evidence="7">
    <location>
        <position position="149"/>
    </location>
    <ligand>
        <name>Mg(2+)</name>
        <dbReference type="ChEBI" id="CHEBI:18420"/>
        <label>1</label>
    </ligand>
</feature>
<dbReference type="Proteomes" id="UP000176867">
    <property type="component" value="Unassembled WGS sequence"/>
</dbReference>
<evidence type="ECO:0000256" key="6">
    <source>
        <dbReference type="PIRSR" id="PIRSR604808-1"/>
    </source>
</evidence>
<feature type="binding site" evidence="7">
    <location>
        <position position="246"/>
    </location>
    <ligand>
        <name>Mg(2+)</name>
        <dbReference type="ChEBI" id="CHEBI:18420"/>
        <label>1</label>
    </ligand>
</feature>
<dbReference type="EMBL" id="MFMU01000014">
    <property type="protein sequence ID" value="OGG92991.1"/>
    <property type="molecule type" value="Genomic_DNA"/>
</dbReference>
<evidence type="ECO:0000256" key="5">
    <source>
        <dbReference type="ARBA" id="ARBA00022842"/>
    </source>
</evidence>
<reference evidence="10 11" key="1">
    <citation type="journal article" date="2016" name="Nat. Commun.">
        <title>Thousands of microbial genomes shed light on interconnected biogeochemical processes in an aquifer system.</title>
        <authorList>
            <person name="Anantharaman K."/>
            <person name="Brown C.T."/>
            <person name="Hug L.A."/>
            <person name="Sharon I."/>
            <person name="Castelle C.J."/>
            <person name="Probst A.J."/>
            <person name="Thomas B.C."/>
            <person name="Singh A."/>
            <person name="Wilkins M.J."/>
            <person name="Karaoz U."/>
            <person name="Brodie E.L."/>
            <person name="Williams K.H."/>
            <person name="Hubbard S.S."/>
            <person name="Banfield J.F."/>
        </authorList>
    </citation>
    <scope>NUCLEOTIDE SEQUENCE [LARGE SCALE GENOMIC DNA]</scope>
</reference>
<dbReference type="InterPro" id="IPR004808">
    <property type="entry name" value="AP_endonuc_1"/>
</dbReference>
<dbReference type="GO" id="GO:0008311">
    <property type="term" value="F:double-stranded DNA 3'-5' DNA exonuclease activity"/>
    <property type="evidence" value="ECO:0007669"/>
    <property type="project" value="TreeGrafter"/>
</dbReference>
<evidence type="ECO:0000256" key="8">
    <source>
        <dbReference type="PIRSR" id="PIRSR604808-3"/>
    </source>
</evidence>
<evidence type="ECO:0000256" key="4">
    <source>
        <dbReference type="ARBA" id="ARBA00022801"/>
    </source>
</evidence>
<dbReference type="STRING" id="1798533.A2609_02030"/>
<feature type="binding site" evidence="7">
    <location>
        <position position="151"/>
    </location>
    <ligand>
        <name>Mg(2+)</name>
        <dbReference type="ChEBI" id="CHEBI:18420"/>
        <label>1</label>
    </ligand>
</feature>
<feature type="site" description="Interaction with DNA substrate" evidence="8">
    <location>
        <position position="247"/>
    </location>
</feature>
<feature type="active site" evidence="6">
    <location>
        <position position="110"/>
    </location>
</feature>
<evidence type="ECO:0000256" key="7">
    <source>
        <dbReference type="PIRSR" id="PIRSR604808-2"/>
    </source>
</evidence>
<dbReference type="Gene3D" id="3.60.10.10">
    <property type="entry name" value="Endonuclease/exonuclease/phosphatase"/>
    <property type="match status" value="1"/>
</dbReference>
<dbReference type="GO" id="GO:0003906">
    <property type="term" value="F:DNA-(apurinic or apyrimidinic site) endonuclease activity"/>
    <property type="evidence" value="ECO:0007669"/>
    <property type="project" value="TreeGrafter"/>
</dbReference>
<dbReference type="PROSITE" id="PS00727">
    <property type="entry name" value="AP_NUCLEASE_F1_2"/>
    <property type="match status" value="1"/>
</dbReference>
<feature type="domain" description="Endonuclease/exonuclease/phosphatase" evidence="9">
    <location>
        <begin position="4"/>
        <end position="247"/>
    </location>
</feature>
<dbReference type="PROSITE" id="PS51435">
    <property type="entry name" value="AP_NUCLEASE_F1_4"/>
    <property type="match status" value="1"/>
</dbReference>
<evidence type="ECO:0000256" key="2">
    <source>
        <dbReference type="ARBA" id="ARBA00007092"/>
    </source>
</evidence>